<dbReference type="GO" id="GO:0004842">
    <property type="term" value="F:ubiquitin-protein transferase activity"/>
    <property type="evidence" value="ECO:0007669"/>
    <property type="project" value="InterPro"/>
</dbReference>
<protein>
    <submittedName>
        <fullName evidence="1">Uncharacterized protein</fullName>
    </submittedName>
</protein>
<dbReference type="GeneID" id="109586068"/>
<dbReference type="Gene3D" id="3.40.50.300">
    <property type="entry name" value="P-loop containing nucleotide triphosphate hydrolases"/>
    <property type="match status" value="1"/>
</dbReference>
<dbReference type="InterPro" id="IPR027417">
    <property type="entry name" value="P-loop_NTPase"/>
</dbReference>
<dbReference type="GO" id="GO:0016887">
    <property type="term" value="F:ATP hydrolysis activity"/>
    <property type="evidence" value="ECO:0007669"/>
    <property type="project" value="InterPro"/>
</dbReference>
<dbReference type="RefSeq" id="XP_019857804.1">
    <property type="nucleotide sequence ID" value="XM_020002245.1"/>
</dbReference>
<dbReference type="Proteomes" id="UP000007879">
    <property type="component" value="Unassembled WGS sequence"/>
</dbReference>
<keyword evidence="2" id="KW-1185">Reference proteome</keyword>
<proteinExistence type="predicted"/>
<sequence length="442" mass="51545">MSSYSKSNESNYEPFVLFGSSFPKDKDFAQVCRNISEIRLCMETGRMIILLNLENLYESLYDLLNQYYIKSGRHRYVDLGLRTHRMKCSVHEDFKLILIAEKKKVYKDFPTPLVNRLEKHFINNETVLEDWQKNVVDDIEKWLTSFVTDNGFKIEDAFVGYNSDTKAAVVLQASAKFQKSDNTFEKQEMVFQLSKKLLLQMATPDAVIRALKKNVKESLFLKQVYFFEQEHSSLGGLLQRISSDFENKFLIQATSHSLPMYQREIHSLKDILNLEDKQLDRVHLEAFETEYEFLASVDVALEKGKLQQFYQIFECEFGQDNGNLISCCRYRLVDKIKGITKQQSSTVFVLIVHLPRKCDDSDFVSFQEYPWICYHVDELIPSEESKALLRQVSCQSKPLSHLFLAENSDPFFGELFTDIDDSLQYFQLRPLDRAALCHPVDL</sequence>
<dbReference type="PANTHER" id="PTHR22605:SF16">
    <property type="entry name" value="E3 UBIQUITIN-PROTEIN LIGASE RNF213"/>
    <property type="match status" value="1"/>
</dbReference>
<dbReference type="EnsemblMetazoa" id="XM_020002245.1">
    <property type="protein sequence ID" value="XP_019857804.1"/>
    <property type="gene ID" value="LOC109586068"/>
</dbReference>
<dbReference type="AlphaFoldDB" id="A0AAN0JM15"/>
<organism evidence="1 2">
    <name type="scientific">Amphimedon queenslandica</name>
    <name type="common">Sponge</name>
    <dbReference type="NCBI Taxonomy" id="400682"/>
    <lineage>
        <taxon>Eukaryota</taxon>
        <taxon>Metazoa</taxon>
        <taxon>Porifera</taxon>
        <taxon>Demospongiae</taxon>
        <taxon>Heteroscleromorpha</taxon>
        <taxon>Haplosclerida</taxon>
        <taxon>Niphatidae</taxon>
        <taxon>Amphimedon</taxon>
    </lineage>
</organism>
<reference evidence="1" key="2">
    <citation type="submission" date="2024-06" db="UniProtKB">
        <authorList>
            <consortium name="EnsemblMetazoa"/>
        </authorList>
    </citation>
    <scope>IDENTIFICATION</scope>
</reference>
<name>A0AAN0JM15_AMPQE</name>
<evidence type="ECO:0000313" key="2">
    <source>
        <dbReference type="Proteomes" id="UP000007879"/>
    </source>
</evidence>
<dbReference type="KEGG" id="aqu:109586068"/>
<dbReference type="InterPro" id="IPR031248">
    <property type="entry name" value="RNF213"/>
</dbReference>
<evidence type="ECO:0000313" key="1">
    <source>
        <dbReference type="EnsemblMetazoa" id="XP_019857804.1"/>
    </source>
</evidence>
<dbReference type="PANTHER" id="PTHR22605">
    <property type="entry name" value="RZ-TYPE DOMAIN-CONTAINING PROTEIN"/>
    <property type="match status" value="1"/>
</dbReference>
<accession>A0AAN0JM15</accession>
<reference evidence="2" key="1">
    <citation type="journal article" date="2010" name="Nature">
        <title>The Amphimedon queenslandica genome and the evolution of animal complexity.</title>
        <authorList>
            <person name="Srivastava M."/>
            <person name="Simakov O."/>
            <person name="Chapman J."/>
            <person name="Fahey B."/>
            <person name="Gauthier M.E."/>
            <person name="Mitros T."/>
            <person name="Richards G.S."/>
            <person name="Conaco C."/>
            <person name="Dacre M."/>
            <person name="Hellsten U."/>
            <person name="Larroux C."/>
            <person name="Putnam N.H."/>
            <person name="Stanke M."/>
            <person name="Adamska M."/>
            <person name="Darling A."/>
            <person name="Degnan S.M."/>
            <person name="Oakley T.H."/>
            <person name="Plachetzki D.C."/>
            <person name="Zhai Y."/>
            <person name="Adamski M."/>
            <person name="Calcino A."/>
            <person name="Cummins S.F."/>
            <person name="Goodstein D.M."/>
            <person name="Harris C."/>
            <person name="Jackson D.J."/>
            <person name="Leys S.P."/>
            <person name="Shu S."/>
            <person name="Woodcroft B.J."/>
            <person name="Vervoort M."/>
            <person name="Kosik K.S."/>
            <person name="Manning G."/>
            <person name="Degnan B.M."/>
            <person name="Rokhsar D.S."/>
        </authorList>
    </citation>
    <scope>NUCLEOTIDE SEQUENCE [LARGE SCALE GENOMIC DNA]</scope>
</reference>